<sequence length="179" mass="18638">MTMPNGTDPLPPSDDDEHRLGPTRIRDLAAIAVVAGLLMWVLARYYYGLLPSLPWLAGISLYVLAALEVVIGFLVRARVSGGRVGSGKGQVHPINVARSVALAKASAILGAIALGGWLGMLVYLIDRLHIDVAAADMPATIVGAVGGLVLAAAALWLEHCCRAPDDPSPDATDAPPHPV</sequence>
<name>A0ABP8YR98_9ACTN</name>
<gene>
    <name evidence="2" type="ORF">GCM10023217_00650</name>
</gene>
<feature type="transmembrane region" description="Helical" evidence="1">
    <location>
        <begin position="28"/>
        <end position="47"/>
    </location>
</feature>
<feature type="transmembrane region" description="Helical" evidence="1">
    <location>
        <begin position="137"/>
        <end position="157"/>
    </location>
</feature>
<reference evidence="3" key="1">
    <citation type="journal article" date="2019" name="Int. J. Syst. Evol. Microbiol.">
        <title>The Global Catalogue of Microorganisms (GCM) 10K type strain sequencing project: providing services to taxonomists for standard genome sequencing and annotation.</title>
        <authorList>
            <consortium name="The Broad Institute Genomics Platform"/>
            <consortium name="The Broad Institute Genome Sequencing Center for Infectious Disease"/>
            <person name="Wu L."/>
            <person name="Ma J."/>
        </authorList>
    </citation>
    <scope>NUCLEOTIDE SEQUENCE [LARGE SCALE GENOMIC DNA]</scope>
    <source>
        <strain evidence="3">JCM 18077</strain>
    </source>
</reference>
<keyword evidence="3" id="KW-1185">Reference proteome</keyword>
<accession>A0ABP8YR98</accession>
<dbReference type="Proteomes" id="UP001500822">
    <property type="component" value="Unassembled WGS sequence"/>
</dbReference>
<keyword evidence="1" id="KW-1133">Transmembrane helix</keyword>
<dbReference type="EMBL" id="BAABIE010000001">
    <property type="protein sequence ID" value="GAA4737552.1"/>
    <property type="molecule type" value="Genomic_DNA"/>
</dbReference>
<dbReference type="Pfam" id="PF11377">
    <property type="entry name" value="DUF3180"/>
    <property type="match status" value="1"/>
</dbReference>
<dbReference type="InterPro" id="IPR021517">
    <property type="entry name" value="DUF3180"/>
</dbReference>
<feature type="transmembrane region" description="Helical" evidence="1">
    <location>
        <begin position="96"/>
        <end position="125"/>
    </location>
</feature>
<feature type="transmembrane region" description="Helical" evidence="1">
    <location>
        <begin position="53"/>
        <end position="75"/>
    </location>
</feature>
<organism evidence="2 3">
    <name type="scientific">Gordonia alkaliphila</name>
    <dbReference type="NCBI Taxonomy" id="1053547"/>
    <lineage>
        <taxon>Bacteria</taxon>
        <taxon>Bacillati</taxon>
        <taxon>Actinomycetota</taxon>
        <taxon>Actinomycetes</taxon>
        <taxon>Mycobacteriales</taxon>
        <taxon>Gordoniaceae</taxon>
        <taxon>Gordonia</taxon>
    </lineage>
</organism>
<proteinExistence type="predicted"/>
<evidence type="ECO:0000313" key="3">
    <source>
        <dbReference type="Proteomes" id="UP001500822"/>
    </source>
</evidence>
<protein>
    <submittedName>
        <fullName evidence="2">DUF3180 domain-containing protein</fullName>
    </submittedName>
</protein>
<evidence type="ECO:0000313" key="2">
    <source>
        <dbReference type="EMBL" id="GAA4737552.1"/>
    </source>
</evidence>
<evidence type="ECO:0000256" key="1">
    <source>
        <dbReference type="SAM" id="Phobius"/>
    </source>
</evidence>
<dbReference type="RefSeq" id="WP_345312013.1">
    <property type="nucleotide sequence ID" value="NZ_BAABIE010000001.1"/>
</dbReference>
<keyword evidence="1" id="KW-0812">Transmembrane</keyword>
<comment type="caution">
    <text evidence="2">The sequence shown here is derived from an EMBL/GenBank/DDBJ whole genome shotgun (WGS) entry which is preliminary data.</text>
</comment>
<keyword evidence="1" id="KW-0472">Membrane</keyword>